<dbReference type="Proteomes" id="UP000095283">
    <property type="component" value="Unplaced"/>
</dbReference>
<proteinExistence type="predicted"/>
<dbReference type="AlphaFoldDB" id="A0A1I7WB49"/>
<protein>
    <submittedName>
        <fullName evidence="2">NADH-plastoquinone oxidoreductase subunit 1</fullName>
    </submittedName>
</protein>
<sequence>MFGEIFRIYSAVVIALRVEIID</sequence>
<evidence type="ECO:0000313" key="2">
    <source>
        <dbReference type="WBParaSite" id="Hba_01924"/>
    </source>
</evidence>
<reference evidence="2" key="1">
    <citation type="submission" date="2016-11" db="UniProtKB">
        <authorList>
            <consortium name="WormBaseParasite"/>
        </authorList>
    </citation>
    <scope>IDENTIFICATION</scope>
</reference>
<name>A0A1I7WB49_HETBA</name>
<evidence type="ECO:0000313" key="1">
    <source>
        <dbReference type="Proteomes" id="UP000095283"/>
    </source>
</evidence>
<accession>A0A1I7WB49</accession>
<organism evidence="1 2">
    <name type="scientific">Heterorhabditis bacteriophora</name>
    <name type="common">Entomopathogenic nematode worm</name>
    <dbReference type="NCBI Taxonomy" id="37862"/>
    <lineage>
        <taxon>Eukaryota</taxon>
        <taxon>Metazoa</taxon>
        <taxon>Ecdysozoa</taxon>
        <taxon>Nematoda</taxon>
        <taxon>Chromadorea</taxon>
        <taxon>Rhabditida</taxon>
        <taxon>Rhabditina</taxon>
        <taxon>Rhabditomorpha</taxon>
        <taxon>Strongyloidea</taxon>
        <taxon>Heterorhabditidae</taxon>
        <taxon>Heterorhabditis</taxon>
    </lineage>
</organism>
<dbReference type="WBParaSite" id="Hba_01924">
    <property type="protein sequence ID" value="Hba_01924"/>
    <property type="gene ID" value="Hba_01924"/>
</dbReference>
<keyword evidence="1" id="KW-1185">Reference proteome</keyword>